<feature type="region of interest" description="Disordered" evidence="1">
    <location>
        <begin position="1"/>
        <end position="22"/>
    </location>
</feature>
<evidence type="ECO:0000256" key="1">
    <source>
        <dbReference type="SAM" id="MobiDB-lite"/>
    </source>
</evidence>
<name>A0AA39HST6_9BILA</name>
<dbReference type="AlphaFoldDB" id="A0AA39HST6"/>
<protein>
    <submittedName>
        <fullName evidence="2">Uncharacterized protein</fullName>
    </submittedName>
</protein>
<gene>
    <name evidence="2" type="ORF">QR680_005032</name>
</gene>
<keyword evidence="3" id="KW-1185">Reference proteome</keyword>
<comment type="caution">
    <text evidence="2">The sequence shown here is derived from an EMBL/GenBank/DDBJ whole genome shotgun (WGS) entry which is preliminary data.</text>
</comment>
<feature type="compositionally biased region" description="Polar residues" evidence="1">
    <location>
        <begin position="9"/>
        <end position="22"/>
    </location>
</feature>
<reference evidence="2" key="1">
    <citation type="submission" date="2023-06" db="EMBL/GenBank/DDBJ databases">
        <title>Genomic analysis of the entomopathogenic nematode Steinernema hermaphroditum.</title>
        <authorList>
            <person name="Schwarz E.M."/>
            <person name="Heppert J.K."/>
            <person name="Baniya A."/>
            <person name="Schwartz H.T."/>
            <person name="Tan C.-H."/>
            <person name="Antoshechkin I."/>
            <person name="Sternberg P.W."/>
            <person name="Goodrich-Blair H."/>
            <person name="Dillman A.R."/>
        </authorList>
    </citation>
    <scope>NUCLEOTIDE SEQUENCE</scope>
    <source>
        <strain evidence="2">PS9179</strain>
        <tissue evidence="2">Whole animal</tissue>
    </source>
</reference>
<proteinExistence type="predicted"/>
<evidence type="ECO:0000313" key="2">
    <source>
        <dbReference type="EMBL" id="KAK0410263.1"/>
    </source>
</evidence>
<organism evidence="2 3">
    <name type="scientific">Steinernema hermaphroditum</name>
    <dbReference type="NCBI Taxonomy" id="289476"/>
    <lineage>
        <taxon>Eukaryota</taxon>
        <taxon>Metazoa</taxon>
        <taxon>Ecdysozoa</taxon>
        <taxon>Nematoda</taxon>
        <taxon>Chromadorea</taxon>
        <taxon>Rhabditida</taxon>
        <taxon>Tylenchina</taxon>
        <taxon>Panagrolaimomorpha</taxon>
        <taxon>Strongyloidoidea</taxon>
        <taxon>Steinernematidae</taxon>
        <taxon>Steinernema</taxon>
    </lineage>
</organism>
<sequence>MAQEHRSSIAGNQGSTDECLQGHTNPSEVWELIQKYHLKVGHRKVGNSQFIHSFRTQNENNRMFAEVSAILCLPADKNHSQRINDHDQKLQRYAPDKGTQRMFTL</sequence>
<dbReference type="Proteomes" id="UP001175271">
    <property type="component" value="Unassembled WGS sequence"/>
</dbReference>
<evidence type="ECO:0000313" key="3">
    <source>
        <dbReference type="Proteomes" id="UP001175271"/>
    </source>
</evidence>
<accession>A0AA39HST6</accession>
<dbReference type="EMBL" id="JAUCMV010000003">
    <property type="protein sequence ID" value="KAK0410263.1"/>
    <property type="molecule type" value="Genomic_DNA"/>
</dbReference>